<proteinExistence type="predicted"/>
<sequence>MDSSSMTSSTLPEIEATSTL</sequence>
<reference evidence="2" key="1">
    <citation type="submission" date="2014-11" db="EMBL/GenBank/DDBJ databases">
        <authorList>
            <person name="Amaro Gonzalez C."/>
        </authorList>
    </citation>
    <scope>NUCLEOTIDE SEQUENCE</scope>
</reference>
<organism evidence="2">
    <name type="scientific">Anguilla anguilla</name>
    <name type="common">European freshwater eel</name>
    <name type="synonym">Muraena anguilla</name>
    <dbReference type="NCBI Taxonomy" id="7936"/>
    <lineage>
        <taxon>Eukaryota</taxon>
        <taxon>Metazoa</taxon>
        <taxon>Chordata</taxon>
        <taxon>Craniata</taxon>
        <taxon>Vertebrata</taxon>
        <taxon>Euteleostomi</taxon>
        <taxon>Actinopterygii</taxon>
        <taxon>Neopterygii</taxon>
        <taxon>Teleostei</taxon>
        <taxon>Anguilliformes</taxon>
        <taxon>Anguillidae</taxon>
        <taxon>Anguilla</taxon>
    </lineage>
</organism>
<evidence type="ECO:0000313" key="2">
    <source>
        <dbReference type="EMBL" id="JAH01973.1"/>
    </source>
</evidence>
<accession>A0A0E9PDQ2</accession>
<feature type="region of interest" description="Disordered" evidence="1">
    <location>
        <begin position="1"/>
        <end position="20"/>
    </location>
</feature>
<protein>
    <submittedName>
        <fullName evidence="2">Uncharacterized protein</fullName>
    </submittedName>
</protein>
<evidence type="ECO:0000256" key="1">
    <source>
        <dbReference type="SAM" id="MobiDB-lite"/>
    </source>
</evidence>
<dbReference type="EMBL" id="GBXM01106604">
    <property type="protein sequence ID" value="JAH01973.1"/>
    <property type="molecule type" value="Transcribed_RNA"/>
</dbReference>
<name>A0A0E9PDQ2_ANGAN</name>
<dbReference type="AlphaFoldDB" id="A0A0E9PDQ2"/>
<reference evidence="2" key="2">
    <citation type="journal article" date="2015" name="Fish Shellfish Immunol.">
        <title>Early steps in the European eel (Anguilla anguilla)-Vibrio vulnificus interaction in the gills: Role of the RtxA13 toxin.</title>
        <authorList>
            <person name="Callol A."/>
            <person name="Pajuelo D."/>
            <person name="Ebbesson L."/>
            <person name="Teles M."/>
            <person name="MacKenzie S."/>
            <person name="Amaro C."/>
        </authorList>
    </citation>
    <scope>NUCLEOTIDE SEQUENCE</scope>
</reference>